<evidence type="ECO:0000313" key="1">
    <source>
        <dbReference type="EMBL" id="NKY22609.1"/>
    </source>
</evidence>
<dbReference type="NCBIfam" id="TIGR03711">
    <property type="entry name" value="acc_sec_asp3"/>
    <property type="match status" value="1"/>
</dbReference>
<evidence type="ECO:0000313" key="2">
    <source>
        <dbReference type="Proteomes" id="UP000581206"/>
    </source>
</evidence>
<dbReference type="Pfam" id="PF15432">
    <property type="entry name" value="Sec-ASP3"/>
    <property type="match status" value="1"/>
</dbReference>
<gene>
    <name evidence="1" type="primary">asp3</name>
    <name evidence="1" type="ORF">HGA03_08000</name>
</gene>
<dbReference type="Proteomes" id="UP000581206">
    <property type="component" value="Unassembled WGS sequence"/>
</dbReference>
<comment type="caution">
    <text evidence="1">The sequence shown here is derived from an EMBL/GenBank/DDBJ whole genome shotgun (WGS) entry which is preliminary data.</text>
</comment>
<dbReference type="GO" id="GO:0015031">
    <property type="term" value="P:protein transport"/>
    <property type="evidence" value="ECO:0007669"/>
    <property type="project" value="InterPro"/>
</dbReference>
<accession>A0A7X6KVB3</accession>
<dbReference type="InterPro" id="IPR022259">
    <property type="entry name" value="Acessory_Sec_prot_Asp3"/>
</dbReference>
<reference evidence="1 2" key="1">
    <citation type="submission" date="2020-04" db="EMBL/GenBank/DDBJ databases">
        <title>MicrobeNet Type strains.</title>
        <authorList>
            <person name="Nicholson A.C."/>
        </authorList>
    </citation>
    <scope>NUCLEOTIDE SEQUENCE [LARGE SCALE GENOMIC DNA]</scope>
    <source>
        <strain evidence="1 2">ATCC BAA-788</strain>
    </source>
</reference>
<sequence length="150" mass="17128">MTGEQIATVRWGNPNSQAALYGTELVLDATGSIHLINHLMPSGTPLQEWYSFTDYQAVRAVPTLPLLRPGRRYRIAPDLRSAPPDTVIVEIRYFDRFDTVLRTDILHPPEYAFDYPADCRHYTIRLLNGGCDEVWFDSFTLLDAEVTRRG</sequence>
<proteinExistence type="predicted"/>
<name>A0A7X6KVB3_9CELL</name>
<organism evidence="1 2">
    <name type="scientific">Cellulomonas denverensis</name>
    <dbReference type="NCBI Taxonomy" id="264297"/>
    <lineage>
        <taxon>Bacteria</taxon>
        <taxon>Bacillati</taxon>
        <taxon>Actinomycetota</taxon>
        <taxon>Actinomycetes</taxon>
        <taxon>Micrococcales</taxon>
        <taxon>Cellulomonadaceae</taxon>
        <taxon>Cellulomonas</taxon>
    </lineage>
</organism>
<protein>
    <submittedName>
        <fullName evidence="1">Accessory Sec system protein Asp3</fullName>
    </submittedName>
</protein>
<dbReference type="EMBL" id="JAAXOX010000003">
    <property type="protein sequence ID" value="NKY22609.1"/>
    <property type="molecule type" value="Genomic_DNA"/>
</dbReference>
<keyword evidence="2" id="KW-1185">Reference proteome</keyword>
<dbReference type="RefSeq" id="WP_168629729.1">
    <property type="nucleotide sequence ID" value="NZ_BONL01000004.1"/>
</dbReference>
<dbReference type="AlphaFoldDB" id="A0A7X6KVB3"/>